<dbReference type="GeneID" id="20080546"/>
<dbReference type="STRING" id="157072.A0A024UJM7"/>
<dbReference type="InterPro" id="IPR011009">
    <property type="entry name" value="Kinase-like_dom_sf"/>
</dbReference>
<dbReference type="PANTHER" id="PTHR43173">
    <property type="entry name" value="ABC1 FAMILY PROTEIN"/>
    <property type="match status" value="1"/>
</dbReference>
<gene>
    <name evidence="2" type="ORF">H310_03496</name>
</gene>
<dbReference type="OrthoDB" id="427480at2759"/>
<dbReference type="InterPro" id="IPR051130">
    <property type="entry name" value="Mito_struct-func_regulator"/>
</dbReference>
<protein>
    <recommendedName>
        <fullName evidence="1">ABC1 atypical kinase-like domain-containing protein</fullName>
    </recommendedName>
</protein>
<feature type="domain" description="ABC1 atypical kinase-like" evidence="1">
    <location>
        <begin position="135"/>
        <end position="267"/>
    </location>
</feature>
<organism evidence="2">
    <name type="scientific">Aphanomyces invadans</name>
    <dbReference type="NCBI Taxonomy" id="157072"/>
    <lineage>
        <taxon>Eukaryota</taxon>
        <taxon>Sar</taxon>
        <taxon>Stramenopiles</taxon>
        <taxon>Oomycota</taxon>
        <taxon>Saprolegniomycetes</taxon>
        <taxon>Saprolegniales</taxon>
        <taxon>Verrucalvaceae</taxon>
        <taxon>Aphanomyces</taxon>
    </lineage>
</organism>
<dbReference type="PANTHER" id="PTHR43173:SF34">
    <property type="entry name" value="ABC1 ATYPICAL KINASE-LIKE DOMAIN-CONTAINING PROTEIN"/>
    <property type="match status" value="1"/>
</dbReference>
<evidence type="ECO:0000313" key="2">
    <source>
        <dbReference type="EMBL" id="ETW05818.1"/>
    </source>
</evidence>
<dbReference type="Pfam" id="PF03109">
    <property type="entry name" value="ABC1"/>
    <property type="match status" value="1"/>
</dbReference>
<dbReference type="RefSeq" id="XP_008865595.1">
    <property type="nucleotide sequence ID" value="XM_008867373.1"/>
</dbReference>
<accession>A0A024UJM7</accession>
<dbReference type="InterPro" id="IPR004147">
    <property type="entry name" value="ABC1_dom"/>
</dbReference>
<name>A0A024UJM7_9STRA</name>
<dbReference type="VEuPathDB" id="FungiDB:H310_03496"/>
<dbReference type="eggNOG" id="KOG1235">
    <property type="taxonomic scope" value="Eukaryota"/>
</dbReference>
<dbReference type="AlphaFoldDB" id="A0A024UJM7"/>
<dbReference type="EMBL" id="KI913956">
    <property type="protein sequence ID" value="ETW05818.1"/>
    <property type="molecule type" value="Genomic_DNA"/>
</dbReference>
<proteinExistence type="predicted"/>
<reference evidence="2" key="1">
    <citation type="submission" date="2013-12" db="EMBL/GenBank/DDBJ databases">
        <title>The Genome Sequence of Aphanomyces invadans NJM9701.</title>
        <authorList>
            <consortium name="The Broad Institute Genomics Platform"/>
            <person name="Russ C."/>
            <person name="Tyler B."/>
            <person name="van West P."/>
            <person name="Dieguez-Uribeondo J."/>
            <person name="Young S.K."/>
            <person name="Zeng Q."/>
            <person name="Gargeya S."/>
            <person name="Fitzgerald M."/>
            <person name="Abouelleil A."/>
            <person name="Alvarado L."/>
            <person name="Chapman S.B."/>
            <person name="Gainer-Dewar J."/>
            <person name="Goldberg J."/>
            <person name="Griggs A."/>
            <person name="Gujja S."/>
            <person name="Hansen M."/>
            <person name="Howarth C."/>
            <person name="Imamovic A."/>
            <person name="Ireland A."/>
            <person name="Larimer J."/>
            <person name="McCowan C."/>
            <person name="Murphy C."/>
            <person name="Pearson M."/>
            <person name="Poon T.W."/>
            <person name="Priest M."/>
            <person name="Roberts A."/>
            <person name="Saif S."/>
            <person name="Shea T."/>
            <person name="Sykes S."/>
            <person name="Wortman J."/>
            <person name="Nusbaum C."/>
            <person name="Birren B."/>
        </authorList>
    </citation>
    <scope>NUCLEOTIDE SEQUENCE [LARGE SCALE GENOMIC DNA]</scope>
    <source>
        <strain evidence="2">NJM9701</strain>
    </source>
</reference>
<evidence type="ECO:0000259" key="1">
    <source>
        <dbReference type="Pfam" id="PF03109"/>
    </source>
</evidence>
<sequence length="522" mass="58174">MAAVGGLAVVGGASFIYLFESDQGLARSMFFYVNAVPAYTHYRAAQIYIEDIGHLGPDEATLTTTTSTTKIQRHSSARCSRSVGSTSSWPKSRRPAAISCRSSTWITAKPFKAHAVHARHRHDAHPGSILPSAIPFHDIFQSIDPTPLGAVSIGQVHKAVLLDGTIVIIVVKVPFHDAEANFYNDTSTIKRFAAIAQPANLPFLNETEKQFLTELDCRREASNFNNMRAKQSASPYAHRFVVPRAYLDLCTKDVFVMKNLPGHKSVDAVYGHIQIIAYAMATLWRAKQGALTAYDNTIRWVVPRSIATGTQHPTSGLLNLPELLRCIVEVHGMGALGSSTTVKHWTADQRKRLARLVVALAEGSKEAVVRAVTNEVGLVTQHMDPYVLEKMCRTKLDRDDWNITDGMDIPLFVEYLQKRDPILHQDDDYIMAYRVSLLLRGLRNALGYQASQAEIWNAIAKRTLLKSEHLTRQRKLQRYREKVLELQVGRKCIHGQQIHAATVAPKATWRFESAANVGFARS</sequence>
<dbReference type="SUPFAM" id="SSF56112">
    <property type="entry name" value="Protein kinase-like (PK-like)"/>
    <property type="match status" value="1"/>
</dbReference>